<organism evidence="3 4">
    <name type="scientific">Clytia hemisphaerica</name>
    <dbReference type="NCBI Taxonomy" id="252671"/>
    <lineage>
        <taxon>Eukaryota</taxon>
        <taxon>Metazoa</taxon>
        <taxon>Cnidaria</taxon>
        <taxon>Hydrozoa</taxon>
        <taxon>Hydroidolina</taxon>
        <taxon>Leptothecata</taxon>
        <taxon>Obeliida</taxon>
        <taxon>Clytiidae</taxon>
        <taxon>Clytia</taxon>
    </lineage>
</organism>
<dbReference type="GO" id="GO:0005737">
    <property type="term" value="C:cytoplasm"/>
    <property type="evidence" value="ECO:0007669"/>
    <property type="project" value="InterPro"/>
</dbReference>
<evidence type="ECO:0000313" key="4">
    <source>
        <dbReference type="Proteomes" id="UP000594262"/>
    </source>
</evidence>
<dbReference type="EnsemblMetazoa" id="CLYHEMT003052.1">
    <property type="protein sequence ID" value="CLYHEMP003052.1"/>
    <property type="gene ID" value="CLYHEMG003052"/>
</dbReference>
<protein>
    <recommendedName>
        <fullName evidence="2">RHD domain-containing protein</fullName>
    </recommendedName>
</protein>
<dbReference type="Gene3D" id="2.60.40.340">
    <property type="entry name" value="Rel homology domain (RHD), DNA-binding domain"/>
    <property type="match status" value="1"/>
</dbReference>
<sequence>MVSLPCGLTTSLYQNEAPRLVIVRQPKKRGYRFRYRSEGETHGGIPGEPDPHSGNKKFYPTVQLKGHHGAAKIVVTLVTSDDRHFLHAHSMIVNKELKKGFCIFDMPANSNILELKNIAIQHAVKDKLNETLMDRLLQDRFVRQFGWNSALKVGENILDISHYIDRLKDKDENSAQFLDRNTAKMIAGFELQQLENEAKTVAKTMAMNTCCLCFQAFLQDGNGKYTTVLDRVFSDVIIDGKTKEGAMLKIIRLSKVASSARGGEEVWLLADKLNADDVEVRFYTENKSTGRVEWEGFGDFTKQDVFKQAVLIFKTPRYEHHLESPVKVNLQLRRKKDKTCASMPTQFTYKPDRYDQYQIGAKRKKTIPKIFTSSLQQQPKPDPSVTLNYMNVESFQRLFNDVAAPSGTTTSSNAGASSAGGVEAPFMLFSNNLPPSLTISKTPISATNLQQSLSSNTNQQQQQPSLQFPALTNHQRQQTPSVSSNPSIGDSPSPIFHQDQSSLQSRPESNFTEPKLPMATNDLSTLPNDVSVDNLNTDCFTDSFLGRIDDTPNIMEDIKEEEMEPHDSSLDFPIQSDSQIPGLPPNMSFSSLLNNFNQELETIDPNSTSWNQNFDGSSNQSYDGSSSQGYDGSSSQGYDGSSSQGYDGSSNQGYDGSSNQGYDGSSNQG</sequence>
<dbReference type="PANTHER" id="PTHR24169:SF25">
    <property type="entry name" value="DORSAL-RELATED IMMUNITY FACTOR DIF-RELATED"/>
    <property type="match status" value="1"/>
</dbReference>
<feature type="compositionally biased region" description="Low complexity" evidence="1">
    <location>
        <begin position="615"/>
        <end position="654"/>
    </location>
</feature>
<feature type="region of interest" description="Disordered" evidence="1">
    <location>
        <begin position="472"/>
        <end position="525"/>
    </location>
</feature>
<dbReference type="AlphaFoldDB" id="A0A7M5TWP7"/>
<dbReference type="Pfam" id="PF16179">
    <property type="entry name" value="RHD_dimer"/>
    <property type="match status" value="1"/>
</dbReference>
<dbReference type="OrthoDB" id="10254686at2759"/>
<dbReference type="SUPFAM" id="SSF81296">
    <property type="entry name" value="E set domains"/>
    <property type="match status" value="1"/>
</dbReference>
<dbReference type="GO" id="GO:0003677">
    <property type="term" value="F:DNA binding"/>
    <property type="evidence" value="ECO:0007669"/>
    <property type="project" value="InterPro"/>
</dbReference>
<feature type="compositionally biased region" description="Polar residues" evidence="1">
    <location>
        <begin position="603"/>
        <end position="614"/>
    </location>
</feature>
<dbReference type="PROSITE" id="PS50254">
    <property type="entry name" value="REL_2"/>
    <property type="match status" value="1"/>
</dbReference>
<dbReference type="Proteomes" id="UP000594262">
    <property type="component" value="Unplaced"/>
</dbReference>
<dbReference type="InterPro" id="IPR032397">
    <property type="entry name" value="RHD_dimer"/>
</dbReference>
<evidence type="ECO:0000256" key="1">
    <source>
        <dbReference type="SAM" id="MobiDB-lite"/>
    </source>
</evidence>
<dbReference type="InterPro" id="IPR037059">
    <property type="entry name" value="RHD_DNA_bind_dom_sf"/>
</dbReference>
<feature type="domain" description="RHD" evidence="2">
    <location>
        <begin position="15"/>
        <end position="244"/>
    </location>
</feature>
<dbReference type="InterPro" id="IPR008967">
    <property type="entry name" value="p53-like_TF_DNA-bd_sf"/>
</dbReference>
<feature type="compositionally biased region" description="Polar residues" evidence="1">
    <location>
        <begin position="655"/>
        <end position="669"/>
    </location>
</feature>
<dbReference type="PRINTS" id="PR00057">
    <property type="entry name" value="NFKBTNSCPFCT"/>
</dbReference>
<dbReference type="InterPro" id="IPR014756">
    <property type="entry name" value="Ig_E-set"/>
</dbReference>
<evidence type="ECO:0000313" key="3">
    <source>
        <dbReference type="EnsemblMetazoa" id="CLYHEMP003052.1"/>
    </source>
</evidence>
<dbReference type="InterPro" id="IPR013783">
    <property type="entry name" value="Ig-like_fold"/>
</dbReference>
<feature type="region of interest" description="Disordered" evidence="1">
    <location>
        <begin position="603"/>
        <end position="669"/>
    </location>
</feature>
<name>A0A7M5TWP7_9CNID</name>
<reference evidence="3" key="1">
    <citation type="submission" date="2021-01" db="UniProtKB">
        <authorList>
            <consortium name="EnsemblMetazoa"/>
        </authorList>
    </citation>
    <scope>IDENTIFICATION</scope>
</reference>
<feature type="compositionally biased region" description="Polar residues" evidence="1">
    <location>
        <begin position="472"/>
        <end position="490"/>
    </location>
</feature>
<dbReference type="SUPFAM" id="SSF49417">
    <property type="entry name" value="p53-like transcription factors"/>
    <property type="match status" value="1"/>
</dbReference>
<dbReference type="Pfam" id="PF00554">
    <property type="entry name" value="RHD_DNA_bind"/>
    <property type="match status" value="1"/>
</dbReference>
<feature type="compositionally biased region" description="Polar residues" evidence="1">
    <location>
        <begin position="498"/>
        <end position="512"/>
    </location>
</feature>
<proteinExistence type="predicted"/>
<dbReference type="RefSeq" id="XP_066923478.1">
    <property type="nucleotide sequence ID" value="XM_067067377.1"/>
</dbReference>
<dbReference type="Gene3D" id="2.60.40.10">
    <property type="entry name" value="Immunoglobulins"/>
    <property type="match status" value="1"/>
</dbReference>
<dbReference type="InterPro" id="IPR000451">
    <property type="entry name" value="NFkB/Dor"/>
</dbReference>
<dbReference type="GeneID" id="136810776"/>
<keyword evidence="4" id="KW-1185">Reference proteome</keyword>
<evidence type="ECO:0000259" key="2">
    <source>
        <dbReference type="PROSITE" id="PS50254"/>
    </source>
</evidence>
<dbReference type="InterPro" id="IPR011539">
    <property type="entry name" value="RHD_DNA_bind_dom"/>
</dbReference>
<dbReference type="PANTHER" id="PTHR24169">
    <property type="entry name" value="NUCLEAR FACTOR NF-KAPPA-B PROTEIN"/>
    <property type="match status" value="1"/>
</dbReference>
<dbReference type="GO" id="GO:0003700">
    <property type="term" value="F:DNA-binding transcription factor activity"/>
    <property type="evidence" value="ECO:0007669"/>
    <property type="project" value="InterPro"/>
</dbReference>
<accession>A0A7M5TWP7</accession>